<gene>
    <name evidence="5" type="ORF">ABVK50_12195</name>
</gene>
<dbReference type="GO" id="GO:0042742">
    <property type="term" value="P:defense response to bacterium"/>
    <property type="evidence" value="ECO:0007669"/>
    <property type="project" value="UniProtKB-KW"/>
</dbReference>
<dbReference type="GO" id="GO:0003796">
    <property type="term" value="F:lysozyme activity"/>
    <property type="evidence" value="ECO:0007669"/>
    <property type="project" value="UniProtKB-EC"/>
</dbReference>
<evidence type="ECO:0000313" key="5">
    <source>
        <dbReference type="EMBL" id="XCG51183.1"/>
    </source>
</evidence>
<organism evidence="5">
    <name type="scientific">Mesorhizobium sp. WSM2240</name>
    <dbReference type="NCBI Taxonomy" id="3228851"/>
    <lineage>
        <taxon>Bacteria</taxon>
        <taxon>Pseudomonadati</taxon>
        <taxon>Pseudomonadota</taxon>
        <taxon>Alphaproteobacteria</taxon>
        <taxon>Hyphomicrobiales</taxon>
        <taxon>Phyllobacteriaceae</taxon>
        <taxon>Mesorhizobium</taxon>
    </lineage>
</organism>
<reference evidence="5" key="1">
    <citation type="submission" date="2024-06" db="EMBL/GenBank/DDBJ databases">
        <title>Mesorhizobium karijinii sp. nov., a symbiont of the iconic Swainsona formosa from arid Australia.</title>
        <authorList>
            <person name="Hill Y.J."/>
            <person name="Watkin E.L.J."/>
            <person name="O'Hara G.W."/>
            <person name="Terpolilli J."/>
            <person name="Tye M.L."/>
            <person name="Kohlmeier M.G."/>
        </authorList>
    </citation>
    <scope>NUCLEOTIDE SEQUENCE</scope>
    <source>
        <strain evidence="5">WSM2240</strain>
    </source>
</reference>
<accession>A0AAU8CWB2</accession>
<dbReference type="GO" id="GO:0009253">
    <property type="term" value="P:peptidoglycan catabolic process"/>
    <property type="evidence" value="ECO:0007669"/>
    <property type="project" value="InterPro"/>
</dbReference>
<dbReference type="InterPro" id="IPR023347">
    <property type="entry name" value="Lysozyme_dom_sf"/>
</dbReference>
<dbReference type="PANTHER" id="PTHR38107">
    <property type="match status" value="1"/>
</dbReference>
<protein>
    <recommendedName>
        <fullName evidence="3">Lysozyme</fullName>
        <ecNumber evidence="3">3.2.1.17</ecNumber>
    </recommendedName>
</protein>
<dbReference type="EMBL" id="CP159253">
    <property type="protein sequence ID" value="XCG51183.1"/>
    <property type="molecule type" value="Genomic_DNA"/>
</dbReference>
<dbReference type="InterPro" id="IPR051018">
    <property type="entry name" value="Bacteriophage_GH24"/>
</dbReference>
<dbReference type="GO" id="GO:0031640">
    <property type="term" value="P:killing of cells of another organism"/>
    <property type="evidence" value="ECO:0007669"/>
    <property type="project" value="UniProtKB-KW"/>
</dbReference>
<dbReference type="Pfam" id="PF00959">
    <property type="entry name" value="Phage_lysozyme"/>
    <property type="match status" value="1"/>
</dbReference>
<keyword evidence="4" id="KW-0812">Transmembrane</keyword>
<evidence type="ECO:0000256" key="4">
    <source>
        <dbReference type="SAM" id="Phobius"/>
    </source>
</evidence>
<dbReference type="PANTHER" id="PTHR38107:SF3">
    <property type="entry name" value="LYSOZYME RRRD-RELATED"/>
    <property type="match status" value="1"/>
</dbReference>
<evidence type="ECO:0000256" key="1">
    <source>
        <dbReference type="ARBA" id="ARBA00022529"/>
    </source>
</evidence>
<comment type="similarity">
    <text evidence="3">Belongs to the glycosyl hydrolase 24 family.</text>
</comment>
<proteinExistence type="inferred from homology"/>
<keyword evidence="4" id="KW-1133">Transmembrane helix</keyword>
<keyword evidence="3" id="KW-0326">Glycosidase</keyword>
<keyword evidence="4" id="KW-0472">Membrane</keyword>
<comment type="catalytic activity">
    <reaction evidence="3">
        <text>Hydrolysis of (1-&gt;4)-beta-linkages between N-acetylmuramic acid and N-acetyl-D-glucosamine residues in a peptidoglycan and between N-acetyl-D-glucosamine residues in chitodextrins.</text>
        <dbReference type="EC" id="3.2.1.17"/>
    </reaction>
</comment>
<feature type="transmembrane region" description="Helical" evidence="4">
    <location>
        <begin position="230"/>
        <end position="249"/>
    </location>
</feature>
<dbReference type="InterPro" id="IPR002196">
    <property type="entry name" value="Glyco_hydro_24"/>
</dbReference>
<dbReference type="Gene3D" id="1.10.530.40">
    <property type="match status" value="1"/>
</dbReference>
<dbReference type="SUPFAM" id="SSF53955">
    <property type="entry name" value="Lysozyme-like"/>
    <property type="match status" value="1"/>
</dbReference>
<dbReference type="GO" id="GO:0016998">
    <property type="term" value="P:cell wall macromolecule catabolic process"/>
    <property type="evidence" value="ECO:0007669"/>
    <property type="project" value="InterPro"/>
</dbReference>
<evidence type="ECO:0000256" key="3">
    <source>
        <dbReference type="RuleBase" id="RU003788"/>
    </source>
</evidence>
<sequence>MTVLALRVDYDVAMEVASHEAIVRQAYKDSVGKWTWSVGLTSATGHMVERYIGKPQSLEHCLRVYVWALDNYAEEVRRVFKGVALTRAQFAAALSFHWNTGEIGKAVWVKHFKAGRIAEAKEAFMNYSKPKEIIPRRKAERDLFFDGKWSNDGRMTEWTRVKPTGHIDWKSGKRIDVSRELRAALAGEIPASDKVIVERPVKVEVPVQVQVDKPVVPDKVEEKVKEKSGFWQWLTGLFGSGALGLGWLAGMDWQAIVAGGVVLIVVLLILIALRSQIIAAVKDIRDAVEAG</sequence>
<name>A0AAU8CWB2_9HYPH</name>
<feature type="transmembrane region" description="Helical" evidence="4">
    <location>
        <begin position="255"/>
        <end position="273"/>
    </location>
</feature>
<keyword evidence="3" id="KW-0378">Hydrolase</keyword>
<keyword evidence="2 3" id="KW-0081">Bacteriolytic enzyme</keyword>
<dbReference type="AlphaFoldDB" id="A0AAU8CWB2"/>
<dbReference type="EC" id="3.2.1.17" evidence="3"/>
<evidence type="ECO:0000256" key="2">
    <source>
        <dbReference type="ARBA" id="ARBA00022638"/>
    </source>
</evidence>
<dbReference type="InterPro" id="IPR023346">
    <property type="entry name" value="Lysozyme-like_dom_sf"/>
</dbReference>
<dbReference type="RefSeq" id="WP_353641306.1">
    <property type="nucleotide sequence ID" value="NZ_CP159253.1"/>
</dbReference>
<keyword evidence="1 3" id="KW-0929">Antimicrobial</keyword>